<evidence type="ECO:0000256" key="1">
    <source>
        <dbReference type="SAM" id="Phobius"/>
    </source>
</evidence>
<keyword evidence="1" id="KW-0472">Membrane</keyword>
<feature type="transmembrane region" description="Helical" evidence="1">
    <location>
        <begin position="91"/>
        <end position="109"/>
    </location>
</feature>
<comment type="caution">
    <text evidence="3">The sequence shown here is derived from an EMBL/GenBank/DDBJ whole genome shotgun (WGS) entry which is preliminary data.</text>
</comment>
<keyword evidence="3" id="KW-0645">Protease</keyword>
<evidence type="ECO:0000313" key="3">
    <source>
        <dbReference type="EMBL" id="MBP2027237.1"/>
    </source>
</evidence>
<feature type="transmembrane region" description="Helical" evidence="1">
    <location>
        <begin position="115"/>
        <end position="131"/>
    </location>
</feature>
<evidence type="ECO:0000313" key="4">
    <source>
        <dbReference type="Proteomes" id="UP001314903"/>
    </source>
</evidence>
<organism evidence="3 4">
    <name type="scientific">Acetoanaerobium pronyense</name>
    <dbReference type="NCBI Taxonomy" id="1482736"/>
    <lineage>
        <taxon>Bacteria</taxon>
        <taxon>Bacillati</taxon>
        <taxon>Bacillota</taxon>
        <taxon>Clostridia</taxon>
        <taxon>Peptostreptococcales</taxon>
        <taxon>Filifactoraceae</taxon>
        <taxon>Acetoanaerobium</taxon>
    </lineage>
</organism>
<dbReference type="Pfam" id="PF02517">
    <property type="entry name" value="Rce1-like"/>
    <property type="match status" value="1"/>
</dbReference>
<dbReference type="RefSeq" id="WP_209660113.1">
    <property type="nucleotide sequence ID" value="NZ_JAGGLI010000008.1"/>
</dbReference>
<keyword evidence="1" id="KW-0812">Transmembrane</keyword>
<sequence>MEQINIFHSNIYKIPKWKFIVIMGLVGFLLNILLSNISYYILDIDVAADYYEAQDILLFTVLSAVVISPFIETLIFQALVLNSLKTHRIRLVFKILVSAFSFGILHLIYNVMYGISAFIIGIILAYSFVVFERKNQNPIIVVTLIHSLINLLTLIISSV</sequence>
<feature type="transmembrane region" description="Helical" evidence="1">
    <location>
        <begin position="20"/>
        <end position="41"/>
    </location>
</feature>
<keyword evidence="4" id="KW-1185">Reference proteome</keyword>
<dbReference type="GO" id="GO:0008233">
    <property type="term" value="F:peptidase activity"/>
    <property type="evidence" value="ECO:0007669"/>
    <property type="project" value="UniProtKB-KW"/>
</dbReference>
<feature type="transmembrane region" description="Helical" evidence="1">
    <location>
        <begin position="138"/>
        <end position="156"/>
    </location>
</feature>
<dbReference type="InterPro" id="IPR003675">
    <property type="entry name" value="Rce1/LyrA-like_dom"/>
</dbReference>
<accession>A0ABS4KHH1</accession>
<reference evidence="3 4" key="1">
    <citation type="submission" date="2021-03" db="EMBL/GenBank/DDBJ databases">
        <title>Genomic Encyclopedia of Type Strains, Phase IV (KMG-IV): sequencing the most valuable type-strain genomes for metagenomic binning, comparative biology and taxonomic classification.</title>
        <authorList>
            <person name="Goeker M."/>
        </authorList>
    </citation>
    <scope>NUCLEOTIDE SEQUENCE [LARGE SCALE GENOMIC DNA]</scope>
    <source>
        <strain evidence="3 4">DSM 27512</strain>
    </source>
</reference>
<feature type="transmembrane region" description="Helical" evidence="1">
    <location>
        <begin position="56"/>
        <end position="79"/>
    </location>
</feature>
<feature type="domain" description="CAAX prenyl protease 2/Lysostaphin resistance protein A-like" evidence="2">
    <location>
        <begin position="57"/>
        <end position="152"/>
    </location>
</feature>
<keyword evidence="3" id="KW-0378">Hydrolase</keyword>
<dbReference type="Proteomes" id="UP001314903">
    <property type="component" value="Unassembled WGS sequence"/>
</dbReference>
<keyword evidence="1" id="KW-1133">Transmembrane helix</keyword>
<name>A0ABS4KHH1_9FIRM</name>
<dbReference type="GO" id="GO:0006508">
    <property type="term" value="P:proteolysis"/>
    <property type="evidence" value="ECO:0007669"/>
    <property type="project" value="UniProtKB-KW"/>
</dbReference>
<protein>
    <submittedName>
        <fullName evidence="3">Membrane protease YdiL (CAAX protease family)</fullName>
    </submittedName>
</protein>
<evidence type="ECO:0000259" key="2">
    <source>
        <dbReference type="Pfam" id="PF02517"/>
    </source>
</evidence>
<dbReference type="EMBL" id="JAGGLI010000008">
    <property type="protein sequence ID" value="MBP2027237.1"/>
    <property type="molecule type" value="Genomic_DNA"/>
</dbReference>
<gene>
    <name evidence="3" type="ORF">J2Z35_001031</name>
</gene>
<proteinExistence type="predicted"/>